<gene>
    <name evidence="8" type="ORF">J5N97_021562</name>
</gene>
<keyword evidence="6" id="KW-0175">Coiled coil</keyword>
<keyword evidence="2" id="KW-0805">Transcription regulation</keyword>
<evidence type="ECO:0000256" key="2">
    <source>
        <dbReference type="ARBA" id="ARBA00023015"/>
    </source>
</evidence>
<keyword evidence="9" id="KW-1185">Reference proteome</keyword>
<proteinExistence type="predicted"/>
<keyword evidence="3" id="KW-0238">DNA-binding</keyword>
<organism evidence="8 9">
    <name type="scientific">Dioscorea zingiberensis</name>
    <dbReference type="NCBI Taxonomy" id="325984"/>
    <lineage>
        <taxon>Eukaryota</taxon>
        <taxon>Viridiplantae</taxon>
        <taxon>Streptophyta</taxon>
        <taxon>Embryophyta</taxon>
        <taxon>Tracheophyta</taxon>
        <taxon>Spermatophyta</taxon>
        <taxon>Magnoliopsida</taxon>
        <taxon>Liliopsida</taxon>
        <taxon>Dioscoreales</taxon>
        <taxon>Dioscoreaceae</taxon>
        <taxon>Dioscorea</taxon>
    </lineage>
</organism>
<evidence type="ECO:0000256" key="6">
    <source>
        <dbReference type="SAM" id="Coils"/>
    </source>
</evidence>
<dbReference type="PROSITE" id="PS50066">
    <property type="entry name" value="MADS_BOX_2"/>
    <property type="match status" value="1"/>
</dbReference>
<dbReference type="EMBL" id="JAGGNH010000006">
    <property type="protein sequence ID" value="KAJ0968685.1"/>
    <property type="molecule type" value="Genomic_DNA"/>
</dbReference>
<dbReference type="GO" id="GO:0005634">
    <property type="term" value="C:nucleus"/>
    <property type="evidence" value="ECO:0007669"/>
    <property type="project" value="UniProtKB-SubCell"/>
</dbReference>
<dbReference type="PANTHER" id="PTHR11945:SF387">
    <property type="entry name" value="AGAMOUS-LIKE MADS-BOX PROTEIN AGL80"/>
    <property type="match status" value="1"/>
</dbReference>
<sequence length="216" mass="24620">MARKKVKLAWIANESARKATFKKRRKGLMKKVRELSVLCDVKACGVVYAPNEAQAVEVWQRFKSIPEMEKTKKMMNQESFLRHLIAKLQEQLHKQEKENREMETRLFMYRALASGEGREAPLHAAMTIQDVTCLAWLVEVKVKAVQERLDLLLKGRIMPILPRPPKVEQDHVEKEKVAVTASASAAEATAAMRLNIEGEIQAQDCQEGKVNLPCDR</sequence>
<feature type="coiled-coil region" evidence="6">
    <location>
        <begin position="78"/>
        <end position="105"/>
    </location>
</feature>
<dbReference type="PANTHER" id="PTHR11945">
    <property type="entry name" value="MADS BOX PROTEIN"/>
    <property type="match status" value="1"/>
</dbReference>
<evidence type="ECO:0000313" key="9">
    <source>
        <dbReference type="Proteomes" id="UP001085076"/>
    </source>
</evidence>
<evidence type="ECO:0000259" key="7">
    <source>
        <dbReference type="PROSITE" id="PS50066"/>
    </source>
</evidence>
<dbReference type="Pfam" id="PF00319">
    <property type="entry name" value="SRF-TF"/>
    <property type="match status" value="1"/>
</dbReference>
<evidence type="ECO:0000256" key="4">
    <source>
        <dbReference type="ARBA" id="ARBA00023163"/>
    </source>
</evidence>
<dbReference type="PRINTS" id="PR00404">
    <property type="entry name" value="MADSDOMAIN"/>
</dbReference>
<dbReference type="OrthoDB" id="762064at2759"/>
<dbReference type="Proteomes" id="UP001085076">
    <property type="component" value="Miscellaneous, Linkage group lg06"/>
</dbReference>
<evidence type="ECO:0000256" key="5">
    <source>
        <dbReference type="ARBA" id="ARBA00023242"/>
    </source>
</evidence>
<evidence type="ECO:0000256" key="3">
    <source>
        <dbReference type="ARBA" id="ARBA00023125"/>
    </source>
</evidence>
<keyword evidence="4" id="KW-0804">Transcription</keyword>
<dbReference type="GO" id="GO:0000981">
    <property type="term" value="F:DNA-binding transcription factor activity, RNA polymerase II-specific"/>
    <property type="evidence" value="ECO:0007669"/>
    <property type="project" value="InterPro"/>
</dbReference>
<reference evidence="8" key="2">
    <citation type="journal article" date="2022" name="Hortic Res">
        <title>The genome of Dioscorea zingiberensis sheds light on the biosynthesis, origin and evolution of the medicinally important diosgenin saponins.</title>
        <authorList>
            <person name="Li Y."/>
            <person name="Tan C."/>
            <person name="Li Z."/>
            <person name="Guo J."/>
            <person name="Li S."/>
            <person name="Chen X."/>
            <person name="Wang C."/>
            <person name="Dai X."/>
            <person name="Yang H."/>
            <person name="Song W."/>
            <person name="Hou L."/>
            <person name="Xu J."/>
            <person name="Tong Z."/>
            <person name="Xu A."/>
            <person name="Yuan X."/>
            <person name="Wang W."/>
            <person name="Yang Q."/>
            <person name="Chen L."/>
            <person name="Sun Z."/>
            <person name="Wang K."/>
            <person name="Pan B."/>
            <person name="Chen J."/>
            <person name="Bao Y."/>
            <person name="Liu F."/>
            <person name="Qi X."/>
            <person name="Gang D.R."/>
            <person name="Wen J."/>
            <person name="Li J."/>
        </authorList>
    </citation>
    <scope>NUCLEOTIDE SEQUENCE</scope>
    <source>
        <strain evidence="8">Dzin_1.0</strain>
    </source>
</reference>
<dbReference type="GO" id="GO:0045944">
    <property type="term" value="P:positive regulation of transcription by RNA polymerase II"/>
    <property type="evidence" value="ECO:0007669"/>
    <property type="project" value="InterPro"/>
</dbReference>
<evidence type="ECO:0000256" key="1">
    <source>
        <dbReference type="ARBA" id="ARBA00004123"/>
    </source>
</evidence>
<evidence type="ECO:0000313" key="8">
    <source>
        <dbReference type="EMBL" id="KAJ0968685.1"/>
    </source>
</evidence>
<dbReference type="InterPro" id="IPR033897">
    <property type="entry name" value="SRF-like_MADS-box"/>
</dbReference>
<dbReference type="SMART" id="SM00432">
    <property type="entry name" value="MADS"/>
    <property type="match status" value="1"/>
</dbReference>
<name>A0A9D5HA17_9LILI</name>
<dbReference type="Gene3D" id="3.40.1810.10">
    <property type="entry name" value="Transcription factor, MADS-box"/>
    <property type="match status" value="1"/>
</dbReference>
<dbReference type="GO" id="GO:0046983">
    <property type="term" value="F:protein dimerization activity"/>
    <property type="evidence" value="ECO:0007669"/>
    <property type="project" value="InterPro"/>
</dbReference>
<dbReference type="InterPro" id="IPR036879">
    <property type="entry name" value="TF_MADSbox_sf"/>
</dbReference>
<dbReference type="InterPro" id="IPR002100">
    <property type="entry name" value="TF_MADSbox"/>
</dbReference>
<comment type="subcellular location">
    <subcellularLocation>
        <location evidence="1">Nucleus</location>
    </subcellularLocation>
</comment>
<dbReference type="CDD" id="cd00266">
    <property type="entry name" value="MADS_SRF_like"/>
    <property type="match status" value="1"/>
</dbReference>
<accession>A0A9D5HA17</accession>
<feature type="domain" description="MADS-box" evidence="7">
    <location>
        <begin position="1"/>
        <end position="51"/>
    </location>
</feature>
<dbReference type="AlphaFoldDB" id="A0A9D5HA17"/>
<keyword evidence="5" id="KW-0539">Nucleus</keyword>
<dbReference type="SUPFAM" id="SSF55455">
    <property type="entry name" value="SRF-like"/>
    <property type="match status" value="1"/>
</dbReference>
<reference evidence="8" key="1">
    <citation type="submission" date="2021-03" db="EMBL/GenBank/DDBJ databases">
        <authorList>
            <person name="Li Z."/>
            <person name="Yang C."/>
        </authorList>
    </citation>
    <scope>NUCLEOTIDE SEQUENCE</scope>
    <source>
        <strain evidence="8">Dzin_1.0</strain>
        <tissue evidence="8">Leaf</tissue>
    </source>
</reference>
<dbReference type="GO" id="GO:0000978">
    <property type="term" value="F:RNA polymerase II cis-regulatory region sequence-specific DNA binding"/>
    <property type="evidence" value="ECO:0007669"/>
    <property type="project" value="TreeGrafter"/>
</dbReference>
<protein>
    <recommendedName>
        <fullName evidence="7">MADS-box domain-containing protein</fullName>
    </recommendedName>
</protein>
<comment type="caution">
    <text evidence="8">The sequence shown here is derived from an EMBL/GenBank/DDBJ whole genome shotgun (WGS) entry which is preliminary data.</text>
</comment>